<protein>
    <submittedName>
        <fullName evidence="1">Uncharacterized protein</fullName>
    </submittedName>
</protein>
<evidence type="ECO:0000313" key="1">
    <source>
        <dbReference type="EMBL" id="JAH34909.1"/>
    </source>
</evidence>
<dbReference type="EMBL" id="GBXM01071409">
    <property type="protein sequence ID" value="JAH37168.1"/>
    <property type="molecule type" value="Transcribed_RNA"/>
</dbReference>
<proteinExistence type="predicted"/>
<organism evidence="1">
    <name type="scientific">Anguilla anguilla</name>
    <name type="common">European freshwater eel</name>
    <name type="synonym">Muraena anguilla</name>
    <dbReference type="NCBI Taxonomy" id="7936"/>
    <lineage>
        <taxon>Eukaryota</taxon>
        <taxon>Metazoa</taxon>
        <taxon>Chordata</taxon>
        <taxon>Craniata</taxon>
        <taxon>Vertebrata</taxon>
        <taxon>Euteleostomi</taxon>
        <taxon>Actinopterygii</taxon>
        <taxon>Neopterygii</taxon>
        <taxon>Teleostei</taxon>
        <taxon>Anguilliformes</taxon>
        <taxon>Anguillidae</taxon>
        <taxon>Anguilla</taxon>
    </lineage>
</organism>
<dbReference type="EMBL" id="GBXM01073668">
    <property type="protein sequence ID" value="JAH34909.1"/>
    <property type="molecule type" value="Transcribed_RNA"/>
</dbReference>
<dbReference type="AlphaFoldDB" id="A0A0E9S0D6"/>
<name>A0A0E9S0D6_ANGAN</name>
<sequence>MTFMDGQHLSKLSHRINHCSLYIYSIS</sequence>
<accession>A0A0E9S0D6</accession>
<reference evidence="1" key="1">
    <citation type="submission" date="2014-11" db="EMBL/GenBank/DDBJ databases">
        <authorList>
            <person name="Amaro Gonzalez C."/>
        </authorList>
    </citation>
    <scope>NUCLEOTIDE SEQUENCE</scope>
</reference>
<reference evidence="1" key="2">
    <citation type="journal article" date="2015" name="Fish Shellfish Immunol.">
        <title>Early steps in the European eel (Anguilla anguilla)-Vibrio vulnificus interaction in the gills: Role of the RtxA13 toxin.</title>
        <authorList>
            <person name="Callol A."/>
            <person name="Pajuelo D."/>
            <person name="Ebbesson L."/>
            <person name="Teles M."/>
            <person name="MacKenzie S."/>
            <person name="Amaro C."/>
        </authorList>
    </citation>
    <scope>NUCLEOTIDE SEQUENCE</scope>
</reference>